<dbReference type="Pfam" id="PF01979">
    <property type="entry name" value="Amidohydro_1"/>
    <property type="match status" value="1"/>
</dbReference>
<gene>
    <name evidence="4" type="ORF">ABB55_23565</name>
</gene>
<accession>A0A0P6W6R5</accession>
<keyword evidence="5" id="KW-1185">Reference proteome</keyword>
<dbReference type="AlphaFoldDB" id="A0A0P6W6R5"/>
<evidence type="ECO:0000313" key="4">
    <source>
        <dbReference type="EMBL" id="KPL54830.1"/>
    </source>
</evidence>
<feature type="domain" description="Amidohydrolase-related" evidence="3">
    <location>
        <begin position="113"/>
        <end position="446"/>
    </location>
</feature>
<name>A0A0P6W6R5_9HYPH</name>
<evidence type="ECO:0000259" key="3">
    <source>
        <dbReference type="Pfam" id="PF01979"/>
    </source>
</evidence>
<dbReference type="PANTHER" id="PTHR43794:SF11">
    <property type="entry name" value="AMIDOHYDROLASE-RELATED DOMAIN-CONTAINING PROTEIN"/>
    <property type="match status" value="1"/>
</dbReference>
<dbReference type="Proteomes" id="UP000048984">
    <property type="component" value="Unassembled WGS sequence"/>
</dbReference>
<protein>
    <submittedName>
        <fullName evidence="4">N-ethylammeline chlorohydrolase</fullName>
    </submittedName>
</protein>
<evidence type="ECO:0000313" key="5">
    <source>
        <dbReference type="Proteomes" id="UP000048984"/>
    </source>
</evidence>
<dbReference type="InterPro" id="IPR050287">
    <property type="entry name" value="MTA/SAH_deaminase"/>
</dbReference>
<dbReference type="Gene3D" id="3.20.20.140">
    <property type="entry name" value="Metal-dependent hydrolases"/>
    <property type="match status" value="1"/>
</dbReference>
<dbReference type="EMBL" id="LJYW01000001">
    <property type="protein sequence ID" value="KPL54830.1"/>
    <property type="molecule type" value="Genomic_DNA"/>
</dbReference>
<dbReference type="STRING" id="665126.ABB55_23565"/>
<dbReference type="RefSeq" id="WP_054360996.1">
    <property type="nucleotide sequence ID" value="NZ_LJYW01000001.1"/>
</dbReference>
<dbReference type="Gene3D" id="2.30.40.10">
    <property type="entry name" value="Urease, subunit C, domain 1"/>
    <property type="match status" value="1"/>
</dbReference>
<comment type="caution">
    <text evidence="4">The sequence shown here is derived from an EMBL/GenBank/DDBJ whole genome shotgun (WGS) entry which is preliminary data.</text>
</comment>
<dbReference type="InterPro" id="IPR011059">
    <property type="entry name" value="Metal-dep_hydrolase_composite"/>
</dbReference>
<evidence type="ECO:0000256" key="1">
    <source>
        <dbReference type="ARBA" id="ARBA00006745"/>
    </source>
</evidence>
<sequence length="506" mass="55137">MAPARLSGRTLLTARWVVGHRADPAGGRGGHVLFADGEVVVEDDRVVFVGHGFSGEVARRLDFGNAMIAPGFVDLDALSDLDTTILGFDNQPAWKKGRVWPEDYLKAGPFEMLSEDDLVFQKRYAFASLLRNGITTALPIASLFYRAWGETRAEFEGAAAAAEDLGLRVYLGPAYRTGNQVLVGEGQIEPWFDEARGLESLAEALAFARDVDGTAGGLVRAMLAPDRIETCTPDLLTRTAAAAREMGIPVRLHCCQSKIEYDMVVKLRGMSPPEWLESLGFFGAMTLLPHATWVSGVPGIDRPGRDLEIIRDHGATVVHCPLVSGRHGNTIRSFTRYREMGLNIAMGTDTAPPDMIMNMQVGIILARVMDGSTACRSEHYFDAATLNGADALRRPDLGRLAPGGKADLIVVDFDRPHIGQQIDPIQTLLLAGHGRDVRHVMVDGRWSMFDGVIPGVDEAADKRRAQAQFERLMALYPVRTWGHPPVEDIFSSAYPVVSGPVVRGTP</sequence>
<dbReference type="InterPro" id="IPR032466">
    <property type="entry name" value="Metal_Hydrolase"/>
</dbReference>
<evidence type="ECO:0000256" key="2">
    <source>
        <dbReference type="ARBA" id="ARBA00022801"/>
    </source>
</evidence>
<dbReference type="NCBIfam" id="NF004801">
    <property type="entry name" value="PRK06151.1"/>
    <property type="match status" value="1"/>
</dbReference>
<organism evidence="4 5">
    <name type="scientific">Prosthecodimorpha hirschii</name>
    <dbReference type="NCBI Taxonomy" id="665126"/>
    <lineage>
        <taxon>Bacteria</taxon>
        <taxon>Pseudomonadati</taxon>
        <taxon>Pseudomonadota</taxon>
        <taxon>Alphaproteobacteria</taxon>
        <taxon>Hyphomicrobiales</taxon>
        <taxon>Ancalomicrobiaceae</taxon>
        <taxon>Prosthecodimorpha</taxon>
    </lineage>
</organism>
<dbReference type="PANTHER" id="PTHR43794">
    <property type="entry name" value="AMINOHYDROLASE SSNA-RELATED"/>
    <property type="match status" value="1"/>
</dbReference>
<proteinExistence type="inferred from homology"/>
<reference evidence="4 5" key="2">
    <citation type="submission" date="2015-10" db="EMBL/GenBank/DDBJ databases">
        <title>Draft Genome Sequence of Prosthecomicrobium hirschii ATCC 27832.</title>
        <authorList>
            <person name="Daniel J."/>
            <person name="Givan S.A."/>
            <person name="Brun Y.V."/>
            <person name="Brown P.J."/>
        </authorList>
    </citation>
    <scope>NUCLEOTIDE SEQUENCE [LARGE SCALE GENOMIC DNA]</scope>
    <source>
        <strain evidence="4 5">16</strain>
    </source>
</reference>
<dbReference type="InterPro" id="IPR006680">
    <property type="entry name" value="Amidohydro-rel"/>
</dbReference>
<reference evidence="4 5" key="1">
    <citation type="submission" date="2015-09" db="EMBL/GenBank/DDBJ databases">
        <authorList>
            <person name="Jackson K.R."/>
            <person name="Lunt B.L."/>
            <person name="Fisher J.N.B."/>
            <person name="Gardner A.V."/>
            <person name="Bailey M.E."/>
            <person name="Deus L.M."/>
            <person name="Earl A.S."/>
            <person name="Gibby P.D."/>
            <person name="Hartmann K.A."/>
            <person name="Liu J.E."/>
            <person name="Manci A.M."/>
            <person name="Nielsen D.A."/>
            <person name="Solomon M.B."/>
            <person name="Breakwell D.P."/>
            <person name="Burnett S.H."/>
            <person name="Grose J.H."/>
        </authorList>
    </citation>
    <scope>NUCLEOTIDE SEQUENCE [LARGE SCALE GENOMIC DNA]</scope>
    <source>
        <strain evidence="4 5">16</strain>
    </source>
</reference>
<dbReference type="SUPFAM" id="SSF51556">
    <property type="entry name" value="Metallo-dependent hydrolases"/>
    <property type="match status" value="1"/>
</dbReference>
<comment type="similarity">
    <text evidence="1">Belongs to the metallo-dependent hydrolases superfamily. ATZ/TRZ family.</text>
</comment>
<dbReference type="SUPFAM" id="SSF51338">
    <property type="entry name" value="Composite domain of metallo-dependent hydrolases"/>
    <property type="match status" value="1"/>
</dbReference>
<dbReference type="GO" id="GO:0016810">
    <property type="term" value="F:hydrolase activity, acting on carbon-nitrogen (but not peptide) bonds"/>
    <property type="evidence" value="ECO:0007669"/>
    <property type="project" value="InterPro"/>
</dbReference>
<keyword evidence="2 4" id="KW-0378">Hydrolase</keyword>